<dbReference type="PANTHER" id="PTHR36513">
    <property type="entry name" value="ABC TRANSMEMBRANE TYPE-1 DOMAIN-CONTAINING PROTEIN"/>
    <property type="match status" value="1"/>
</dbReference>
<dbReference type="RefSeq" id="WP_348269821.1">
    <property type="nucleotide sequence ID" value="NZ_CP121195.1"/>
</dbReference>
<dbReference type="SUPFAM" id="SSF53474">
    <property type="entry name" value="alpha/beta-Hydrolases"/>
    <property type="match status" value="1"/>
</dbReference>
<protein>
    <submittedName>
        <fullName evidence="3">Alpha/beta hydrolase</fullName>
    </submittedName>
</protein>
<dbReference type="PANTHER" id="PTHR36513:SF1">
    <property type="entry name" value="TRANSMEMBRANE PROTEIN"/>
    <property type="match status" value="1"/>
</dbReference>
<evidence type="ECO:0000256" key="2">
    <source>
        <dbReference type="SAM" id="SignalP"/>
    </source>
</evidence>
<dbReference type="Gene3D" id="3.40.50.1820">
    <property type="entry name" value="alpha/beta hydrolase"/>
    <property type="match status" value="1"/>
</dbReference>
<dbReference type="InterPro" id="IPR010297">
    <property type="entry name" value="DUF900_hydrolase"/>
</dbReference>
<evidence type="ECO:0000313" key="3">
    <source>
        <dbReference type="EMBL" id="XBH13540.1"/>
    </source>
</evidence>
<organism evidence="3">
    <name type="scientific">Edaphobacter paludis</name>
    <dbReference type="NCBI Taxonomy" id="3035702"/>
    <lineage>
        <taxon>Bacteria</taxon>
        <taxon>Pseudomonadati</taxon>
        <taxon>Acidobacteriota</taxon>
        <taxon>Terriglobia</taxon>
        <taxon>Terriglobales</taxon>
        <taxon>Acidobacteriaceae</taxon>
        <taxon>Edaphobacter</taxon>
    </lineage>
</organism>
<keyword evidence="3" id="KW-0378">Hydrolase</keyword>
<accession>A0AAU7D7J0</accession>
<dbReference type="InterPro" id="IPR029058">
    <property type="entry name" value="AB_hydrolase_fold"/>
</dbReference>
<name>A0AAU7D7J0_9BACT</name>
<gene>
    <name evidence="3" type="ORF">P8936_17930</name>
</gene>
<evidence type="ECO:0000256" key="1">
    <source>
        <dbReference type="SAM" id="MobiDB-lite"/>
    </source>
</evidence>
<feature type="chain" id="PRO_5043795269" evidence="2">
    <location>
        <begin position="27"/>
        <end position="529"/>
    </location>
</feature>
<keyword evidence="2" id="KW-0732">Signal</keyword>
<feature type="signal peptide" evidence="2">
    <location>
        <begin position="1"/>
        <end position="26"/>
    </location>
</feature>
<dbReference type="AlphaFoldDB" id="A0AAU7D7J0"/>
<sequence>MKQCFTPLASSLFLLFSLATPSMTMAVSAPPCLSQQSDEYEISVAIPDTLAPNATHIAWSVDGMELDEQTRRIRLQFGPYDEGTYLVAASDADKKEICTVSIELKARVAASDTYVDPYPVFRPENETNMAVRSPAAAAQSAERFDEIIRGGATGRSENAPQAKQEVQVDSGNTSPPPQKAGSLGTNLSGHHAISTPSVQNPQTRKSVHIKVYFVTERNYLPGTAALFGSARSPDGHLRYGIASVTVPTTHKRMFVGDPVYWRYSPQDFSASFAPLLSETDFYNNLILQVSAEAPGRQVFVFIHGFNNSFKEDIYKTAQLAYDTHFVGVPMMYDWPSKDGLVDYTADRTSMNNSIESLAEFLHNLAGRTGAVTVNIIAHSMGNRLLLEALNRLQLQNRLPALGQVIMAAPDIDEGRFMQIMPPLLASNTIKRVTMYGSHKDLAMWLSHKVNGVDAVGEMPPVVPLKGVDEVDVSNLPMNFLGHDYFLTVRPVLDDMSQVLELNSKSPPRFSLVPATQGTFTYWRFSASSQ</sequence>
<dbReference type="EMBL" id="CP121195">
    <property type="protein sequence ID" value="XBH13540.1"/>
    <property type="molecule type" value="Genomic_DNA"/>
</dbReference>
<dbReference type="Pfam" id="PF05990">
    <property type="entry name" value="DUF900"/>
    <property type="match status" value="1"/>
</dbReference>
<proteinExistence type="predicted"/>
<feature type="region of interest" description="Disordered" evidence="1">
    <location>
        <begin position="152"/>
        <end position="185"/>
    </location>
</feature>
<dbReference type="GO" id="GO:0016787">
    <property type="term" value="F:hydrolase activity"/>
    <property type="evidence" value="ECO:0007669"/>
    <property type="project" value="UniProtKB-KW"/>
</dbReference>
<reference evidence="3" key="1">
    <citation type="submission" date="2023-03" db="EMBL/GenBank/DDBJ databases">
        <title>Edaphobacter sp.</title>
        <authorList>
            <person name="Huber K.J."/>
            <person name="Papendorf J."/>
            <person name="Pilke C."/>
            <person name="Bunk B."/>
            <person name="Sproeer C."/>
            <person name="Pester M."/>
        </authorList>
    </citation>
    <scope>NUCLEOTIDE SEQUENCE</scope>
    <source>
        <strain evidence="3">DSM 109920</strain>
    </source>
</reference>